<accession>A0A0V1E430</accession>
<gene>
    <name evidence="1" type="ORF">T11_13962</name>
</gene>
<organism evidence="1 2">
    <name type="scientific">Trichinella zimbabwensis</name>
    <dbReference type="NCBI Taxonomy" id="268475"/>
    <lineage>
        <taxon>Eukaryota</taxon>
        <taxon>Metazoa</taxon>
        <taxon>Ecdysozoa</taxon>
        <taxon>Nematoda</taxon>
        <taxon>Enoplea</taxon>
        <taxon>Dorylaimia</taxon>
        <taxon>Trichinellida</taxon>
        <taxon>Trichinellidae</taxon>
        <taxon>Trichinella</taxon>
    </lineage>
</organism>
<dbReference type="EMBL" id="JYDP01007444">
    <property type="protein sequence ID" value="KRY68601.1"/>
    <property type="molecule type" value="Genomic_DNA"/>
</dbReference>
<feature type="non-terminal residue" evidence="1">
    <location>
        <position position="54"/>
    </location>
</feature>
<keyword evidence="2" id="KW-1185">Reference proteome</keyword>
<reference evidence="1 2" key="1">
    <citation type="submission" date="2015-01" db="EMBL/GenBank/DDBJ databases">
        <title>Evolution of Trichinella species and genotypes.</title>
        <authorList>
            <person name="Korhonen P.K."/>
            <person name="Edoardo P."/>
            <person name="Giuseppe L.R."/>
            <person name="Gasser R.B."/>
        </authorList>
    </citation>
    <scope>NUCLEOTIDE SEQUENCE [LARGE SCALE GENOMIC DNA]</scope>
    <source>
        <strain evidence="1">ISS1029</strain>
    </source>
</reference>
<proteinExistence type="predicted"/>
<comment type="caution">
    <text evidence="1">The sequence shown here is derived from an EMBL/GenBank/DDBJ whole genome shotgun (WGS) entry which is preliminary data.</text>
</comment>
<evidence type="ECO:0000313" key="2">
    <source>
        <dbReference type="Proteomes" id="UP000055024"/>
    </source>
</evidence>
<dbReference type="AlphaFoldDB" id="A0A0V1E430"/>
<sequence>LWGSFCGENGTWWKNACKVVWGKAAPGRPKFWWCGFYGVETARGRKEASKNVQV</sequence>
<evidence type="ECO:0000313" key="1">
    <source>
        <dbReference type="EMBL" id="KRY68601.1"/>
    </source>
</evidence>
<name>A0A0V1E430_9BILA</name>
<protein>
    <submittedName>
        <fullName evidence="1">Uncharacterized protein</fullName>
    </submittedName>
</protein>
<dbReference type="Proteomes" id="UP000055024">
    <property type="component" value="Unassembled WGS sequence"/>
</dbReference>
<feature type="non-terminal residue" evidence="1">
    <location>
        <position position="1"/>
    </location>
</feature>